<dbReference type="Pfam" id="PF00581">
    <property type="entry name" value="Rhodanese"/>
    <property type="match status" value="1"/>
</dbReference>
<feature type="domain" description="Rhodanese" evidence="1">
    <location>
        <begin position="298"/>
        <end position="388"/>
    </location>
</feature>
<dbReference type="InterPro" id="IPR000594">
    <property type="entry name" value="ThiF_NAD_FAD-bd"/>
</dbReference>
<keyword evidence="3" id="KW-1185">Reference proteome</keyword>
<organism evidence="2 3">
    <name type="scientific">Pseudonocardia spirodelae</name>
    <dbReference type="NCBI Taxonomy" id="3133431"/>
    <lineage>
        <taxon>Bacteria</taxon>
        <taxon>Bacillati</taxon>
        <taxon>Actinomycetota</taxon>
        <taxon>Actinomycetes</taxon>
        <taxon>Pseudonocardiales</taxon>
        <taxon>Pseudonocardiaceae</taxon>
        <taxon>Pseudonocardia</taxon>
    </lineage>
</organism>
<dbReference type="PANTHER" id="PTHR10953:SF102">
    <property type="entry name" value="ADENYLYLTRANSFERASE AND SULFURTRANSFERASE MOCS3"/>
    <property type="match status" value="1"/>
</dbReference>
<dbReference type="Gene3D" id="3.40.250.10">
    <property type="entry name" value="Rhodanese-like domain"/>
    <property type="match status" value="1"/>
</dbReference>
<dbReference type="CDD" id="cd00757">
    <property type="entry name" value="ThiF_MoeB_HesA_family"/>
    <property type="match status" value="1"/>
</dbReference>
<keyword evidence="2" id="KW-0548">Nucleotidyltransferase</keyword>
<dbReference type="SMART" id="SM00450">
    <property type="entry name" value="RHOD"/>
    <property type="match status" value="1"/>
</dbReference>
<dbReference type="NCBIfam" id="NF005902">
    <property type="entry name" value="PRK07878.1"/>
    <property type="match status" value="1"/>
</dbReference>
<proteinExistence type="predicted"/>
<evidence type="ECO:0000313" key="3">
    <source>
        <dbReference type="Proteomes" id="UP001364211"/>
    </source>
</evidence>
<protein>
    <submittedName>
        <fullName evidence="2">Adenylyltransferase/sulfurtransferase MoeZ</fullName>
    </submittedName>
</protein>
<comment type="caution">
    <text evidence="2">The sequence shown here is derived from an EMBL/GenBank/DDBJ whole genome shotgun (WGS) entry which is preliminary data.</text>
</comment>
<dbReference type="PANTHER" id="PTHR10953">
    <property type="entry name" value="UBIQUITIN-ACTIVATING ENZYME E1"/>
    <property type="match status" value="1"/>
</dbReference>
<dbReference type="RefSeq" id="WP_340286796.1">
    <property type="nucleotide sequence ID" value="NZ_JBBJUP010000004.1"/>
</dbReference>
<sequence>MALPPLVEPAAELTKEEVERYSRHLIIPDVGMDGQKRLKNAKVLVVGAGGLGSPALLYLAAAGVGTLGIVEFDVVDESNLQRQIIHGQSDVDRPKAESARDSIREVNPYVDVRLHDERLTSENVLEVFRDYDLILDGTDNFATRYLVNDAAVLLGKPYVWGSIFRFEGQASVFWEDAPNGQGLNYRDLYPEPPPPGMVPSCAEGGVLGVLCASIGSIMVNEAIKLVTGIGEPLLGRLVIYDALETTWRQVKIRKDPETPKITELIDYEAFCGTVTQDAQDAAAGNTITVGELKQMMDAGKDFQLIDVREPHEYEIVKIPGSVLIPKDRILSGAALSEISQDKPVVLHCKSGGRSAEALAALHRAGFRDAVHVGGGVLSWVKQIDPSQPTY</sequence>
<reference evidence="2 3" key="1">
    <citation type="submission" date="2024-03" db="EMBL/GenBank/DDBJ databases">
        <title>Draft genome sequence of Pseudonocardia sp. DW16-2.</title>
        <authorList>
            <person name="Duangmal K."/>
        </authorList>
    </citation>
    <scope>NUCLEOTIDE SEQUENCE [LARGE SCALE GENOMIC DNA]</scope>
    <source>
        <strain evidence="2 3">DW16-2</strain>
    </source>
</reference>
<accession>A0ABU8T3F3</accession>
<evidence type="ECO:0000313" key="2">
    <source>
        <dbReference type="EMBL" id="MEJ8278460.1"/>
    </source>
</evidence>
<name>A0ABU8T3F3_9PSEU</name>
<dbReference type="Pfam" id="PF00899">
    <property type="entry name" value="ThiF"/>
    <property type="match status" value="1"/>
</dbReference>
<dbReference type="NCBIfam" id="NF004281">
    <property type="entry name" value="PRK05690.1"/>
    <property type="match status" value="1"/>
</dbReference>
<dbReference type="CDD" id="cd00158">
    <property type="entry name" value="RHOD"/>
    <property type="match status" value="1"/>
</dbReference>
<dbReference type="EMBL" id="JBBJUP010000004">
    <property type="protein sequence ID" value="MEJ8278460.1"/>
    <property type="molecule type" value="Genomic_DNA"/>
</dbReference>
<dbReference type="InterPro" id="IPR036873">
    <property type="entry name" value="Rhodanese-like_dom_sf"/>
</dbReference>
<dbReference type="InterPro" id="IPR045886">
    <property type="entry name" value="ThiF/MoeB/HesA"/>
</dbReference>
<dbReference type="Gene3D" id="3.40.50.720">
    <property type="entry name" value="NAD(P)-binding Rossmann-like Domain"/>
    <property type="match status" value="1"/>
</dbReference>
<dbReference type="InterPro" id="IPR035985">
    <property type="entry name" value="Ubiquitin-activating_enz"/>
</dbReference>
<dbReference type="Proteomes" id="UP001364211">
    <property type="component" value="Unassembled WGS sequence"/>
</dbReference>
<dbReference type="GO" id="GO:0016779">
    <property type="term" value="F:nucleotidyltransferase activity"/>
    <property type="evidence" value="ECO:0007669"/>
    <property type="project" value="UniProtKB-KW"/>
</dbReference>
<dbReference type="SUPFAM" id="SSF69572">
    <property type="entry name" value="Activating enzymes of the ubiquitin-like proteins"/>
    <property type="match status" value="1"/>
</dbReference>
<keyword evidence="2" id="KW-0808">Transferase</keyword>
<gene>
    <name evidence="2" type="primary">moeZ</name>
    <name evidence="2" type="ORF">WJX68_05910</name>
</gene>
<dbReference type="PROSITE" id="PS50206">
    <property type="entry name" value="RHODANESE_3"/>
    <property type="match status" value="1"/>
</dbReference>
<dbReference type="InterPro" id="IPR001763">
    <property type="entry name" value="Rhodanese-like_dom"/>
</dbReference>
<evidence type="ECO:0000259" key="1">
    <source>
        <dbReference type="PROSITE" id="PS50206"/>
    </source>
</evidence>